<keyword evidence="4 7" id="KW-1133">Transmembrane helix</keyword>
<dbReference type="Pfam" id="PF03772">
    <property type="entry name" value="Competence"/>
    <property type="match status" value="1"/>
</dbReference>
<dbReference type="InterPro" id="IPR004477">
    <property type="entry name" value="ComEC_N"/>
</dbReference>
<comment type="caution">
    <text evidence="9">The sequence shown here is derived from an EMBL/GenBank/DDBJ whole genome shotgun (WGS) entry which is preliminary data.</text>
</comment>
<dbReference type="NCBIfam" id="TIGR00360">
    <property type="entry name" value="ComEC_N-term"/>
    <property type="match status" value="1"/>
</dbReference>
<accession>A0AAW9HLP3</accession>
<feature type="transmembrane region" description="Helical" evidence="7">
    <location>
        <begin position="372"/>
        <end position="388"/>
    </location>
</feature>
<keyword evidence="3 7" id="KW-0812">Transmembrane</keyword>
<keyword evidence="2" id="KW-1003">Cell membrane</keyword>
<feature type="transmembrane region" description="Helical" evidence="7">
    <location>
        <begin position="440"/>
        <end position="457"/>
    </location>
</feature>
<evidence type="ECO:0000256" key="2">
    <source>
        <dbReference type="ARBA" id="ARBA00022475"/>
    </source>
</evidence>
<comment type="subcellular location">
    <subcellularLocation>
        <location evidence="1">Cell membrane</location>
        <topology evidence="1">Multi-pass membrane protein</topology>
    </subcellularLocation>
</comment>
<feature type="transmembrane region" description="Helical" evidence="7">
    <location>
        <begin position="496"/>
        <end position="521"/>
    </location>
</feature>
<feature type="domain" description="ComEC/Rec2-related protein" evidence="8">
    <location>
        <begin position="323"/>
        <end position="579"/>
    </location>
</feature>
<evidence type="ECO:0000256" key="1">
    <source>
        <dbReference type="ARBA" id="ARBA00004651"/>
    </source>
</evidence>
<dbReference type="GO" id="GO:0005886">
    <property type="term" value="C:plasma membrane"/>
    <property type="evidence" value="ECO:0007669"/>
    <property type="project" value="UniProtKB-SubCell"/>
</dbReference>
<feature type="transmembrane region" description="Helical" evidence="7">
    <location>
        <begin position="343"/>
        <end position="365"/>
    </location>
</feature>
<evidence type="ECO:0000256" key="7">
    <source>
        <dbReference type="SAM" id="Phobius"/>
    </source>
</evidence>
<dbReference type="RefSeq" id="WP_320756375.1">
    <property type="nucleotide sequence ID" value="NZ_JAWNGB010000010.1"/>
</dbReference>
<sequence length="615" mass="66283">MRRNNVGYGVEGKIVYKARNAHSMHNGGRNKAEDGEISPQGWQDMRLIAPTFSMLAALWSVMGGGWFIMCRVWILAGILCCGIAVFIKITQKSSVDRSRYKNYKNTEILGKLHLALIACLIASLAGGLSARIARSSSYINIPKEKVMLIAHLDERAQPSPLAFGKERCVTTVSPEVLRTVSGNNVFDPKRGKRGNASGKNGMQGDVSGKYSVSNSAVLFNQKGKSDSRKIFGEGTHKGNVPYGHRARIRIPVDCSALEGQGVRATGTLTPSTGWRHSAELRADSSIYGEPSPTASLVNTISHALNSQLAFSPEHARGLIPGVALGDDSNVEDDLKQAMKLTSLTHLIAVSGGHVSLVLTLVVLIIGRKSPPITFIASSLALGALVILVGPSPSVLRATFMGCMVILATLLGKQSQGVSSLCCSVMIACFVSPWLAISYGFLLSVCACFGIIVWGYPLSLHCEKLMPAMLAQGIAIPLVAQLSCIPVLLLFTEVSSIWGVLANALVAPVVAPLTLAGIIGALSAPVSHFFASIFLWCAQWCTWWIAWVAQFLAELPGSGISLLVASVVDVFLVCAIFSLVSFREKFTRKRLFFRDDEDVASLFHNDRTRRGENKRR</sequence>
<dbReference type="PANTHER" id="PTHR30619:SF7">
    <property type="entry name" value="BETA-LACTAMASE DOMAIN PROTEIN"/>
    <property type="match status" value="1"/>
</dbReference>
<feature type="transmembrane region" description="Helical" evidence="7">
    <location>
        <begin position="528"/>
        <end position="552"/>
    </location>
</feature>
<proteinExistence type="predicted"/>
<evidence type="ECO:0000313" key="9">
    <source>
        <dbReference type="EMBL" id="MDY5154687.1"/>
    </source>
</evidence>
<gene>
    <name evidence="9" type="ORF">R6G80_02960</name>
</gene>
<dbReference type="EMBL" id="JAWNGC010000002">
    <property type="protein sequence ID" value="MDY5154687.1"/>
    <property type="molecule type" value="Genomic_DNA"/>
</dbReference>
<evidence type="ECO:0000313" key="10">
    <source>
        <dbReference type="Proteomes" id="UP001281731"/>
    </source>
</evidence>
<dbReference type="Proteomes" id="UP001281731">
    <property type="component" value="Unassembled WGS sequence"/>
</dbReference>
<feature type="transmembrane region" description="Helical" evidence="7">
    <location>
        <begin position="112"/>
        <end position="133"/>
    </location>
</feature>
<dbReference type="InterPro" id="IPR052159">
    <property type="entry name" value="Competence_DNA_uptake"/>
</dbReference>
<evidence type="ECO:0000259" key="8">
    <source>
        <dbReference type="Pfam" id="PF03772"/>
    </source>
</evidence>
<evidence type="ECO:0000256" key="5">
    <source>
        <dbReference type="ARBA" id="ARBA00023136"/>
    </source>
</evidence>
<feature type="region of interest" description="Disordered" evidence="6">
    <location>
        <begin position="183"/>
        <end position="205"/>
    </location>
</feature>
<evidence type="ECO:0000256" key="4">
    <source>
        <dbReference type="ARBA" id="ARBA00022989"/>
    </source>
</evidence>
<dbReference type="PANTHER" id="PTHR30619">
    <property type="entry name" value="DNA INTERNALIZATION/COMPETENCE PROTEIN COMEC/REC2"/>
    <property type="match status" value="1"/>
</dbReference>
<feature type="transmembrane region" description="Helical" evidence="7">
    <location>
        <begin position="469"/>
        <end position="490"/>
    </location>
</feature>
<feature type="transmembrane region" description="Helical" evidence="7">
    <location>
        <begin position="73"/>
        <end position="91"/>
    </location>
</feature>
<dbReference type="AlphaFoldDB" id="A0AAW9HLP3"/>
<evidence type="ECO:0000256" key="6">
    <source>
        <dbReference type="SAM" id="MobiDB-lite"/>
    </source>
</evidence>
<organism evidence="9 10">
    <name type="scientific">Actinotignum urinale</name>
    <dbReference type="NCBI Taxonomy" id="190146"/>
    <lineage>
        <taxon>Bacteria</taxon>
        <taxon>Bacillati</taxon>
        <taxon>Actinomycetota</taxon>
        <taxon>Actinomycetes</taxon>
        <taxon>Actinomycetales</taxon>
        <taxon>Actinomycetaceae</taxon>
        <taxon>Actinotignum</taxon>
    </lineage>
</organism>
<name>A0AAW9HLP3_9ACTO</name>
<protein>
    <submittedName>
        <fullName evidence="9">ComEC/Rec2 family competence protein</fullName>
    </submittedName>
</protein>
<feature type="transmembrane region" description="Helical" evidence="7">
    <location>
        <begin position="558"/>
        <end position="581"/>
    </location>
</feature>
<reference evidence="9" key="1">
    <citation type="submission" date="2023-10" db="EMBL/GenBank/DDBJ databases">
        <title>Whole Genome based description of the genera Actinobaculum and Actinotignum reveals a complex phylogenetic relationship within the species included in the genus Actinotignum.</title>
        <authorList>
            <person name="Jensen C.S."/>
            <person name="Dargis R."/>
            <person name="Kemp M."/>
            <person name="Christensen J.J."/>
        </authorList>
    </citation>
    <scope>NUCLEOTIDE SEQUENCE</scope>
    <source>
        <strain evidence="9">SLA_B511</strain>
    </source>
</reference>
<evidence type="ECO:0000256" key="3">
    <source>
        <dbReference type="ARBA" id="ARBA00022692"/>
    </source>
</evidence>
<keyword evidence="5 7" id="KW-0472">Membrane</keyword>